<dbReference type="InterPro" id="IPR027417">
    <property type="entry name" value="P-loop_NTPase"/>
</dbReference>
<dbReference type="Pfam" id="PF23442">
    <property type="entry name" value="DUF7125"/>
    <property type="match status" value="1"/>
</dbReference>
<dbReference type="Proteomes" id="UP000199079">
    <property type="component" value="Unassembled WGS sequence"/>
</dbReference>
<accession>A0A1H3H3X7</accession>
<dbReference type="EMBL" id="FNPC01000003">
    <property type="protein sequence ID" value="SDY10161.1"/>
    <property type="molecule type" value="Genomic_DNA"/>
</dbReference>
<reference evidence="4" key="1">
    <citation type="submission" date="2016-10" db="EMBL/GenBank/DDBJ databases">
        <authorList>
            <person name="Varghese N."/>
            <person name="Submissions S."/>
        </authorList>
    </citation>
    <scope>NUCLEOTIDE SEQUENCE [LARGE SCALE GENOMIC DNA]</scope>
    <source>
        <strain evidence="4">DC30,IBRC 10041,KCTC 4046</strain>
    </source>
</reference>
<organism evidence="3 4">
    <name type="scientific">Halopenitus persicus</name>
    <dbReference type="NCBI Taxonomy" id="1048396"/>
    <lineage>
        <taxon>Archaea</taxon>
        <taxon>Methanobacteriati</taxon>
        <taxon>Methanobacteriota</taxon>
        <taxon>Stenosarchaea group</taxon>
        <taxon>Halobacteria</taxon>
        <taxon>Halobacteriales</taxon>
        <taxon>Haloferacaceae</taxon>
        <taxon>Halopenitus</taxon>
    </lineage>
</organism>
<evidence type="ECO:0000313" key="3">
    <source>
        <dbReference type="EMBL" id="SDY10161.1"/>
    </source>
</evidence>
<dbReference type="OrthoDB" id="49711at2157"/>
<dbReference type="RefSeq" id="WP_021073725.1">
    <property type="nucleotide sequence ID" value="NZ_FNPC01000003.1"/>
</dbReference>
<dbReference type="PANTHER" id="PTHR43637">
    <property type="entry name" value="UPF0273 PROTEIN TM_0370"/>
    <property type="match status" value="1"/>
</dbReference>
<keyword evidence="4" id="KW-1185">Reference proteome</keyword>
<evidence type="ECO:0000256" key="1">
    <source>
        <dbReference type="ARBA" id="ARBA00022741"/>
    </source>
</evidence>
<protein>
    <submittedName>
        <fullName evidence="3">RecA-superfamily ATPase, KaiC/GvpD/RAD55 family</fullName>
    </submittedName>
</protein>
<evidence type="ECO:0000313" key="4">
    <source>
        <dbReference type="Proteomes" id="UP000199079"/>
    </source>
</evidence>
<dbReference type="Gene3D" id="3.40.50.300">
    <property type="entry name" value="P-loop containing nucleotide triphosphate hydrolases"/>
    <property type="match status" value="1"/>
</dbReference>
<keyword evidence="2" id="KW-0067">ATP-binding</keyword>
<sequence>MARLPTGISVLDRQLGGGIPSGSIVALTASPASQVELFLYELTAARGTLYLTTIRSEEAVRDGLDRSTTRVGDPTIRDIGGDTALDLDHANDLIATLPEEANLIVDAVDPLERHETARYRRFLNTLQTHMTNTGSVAVLHAMKGRDVPANRDLTEHVADVVFDLHTEVTANEVINRLAVPKFRGGAALEEPVKLKLAESVTIDTSRDIA</sequence>
<keyword evidence="1" id="KW-0547">Nucleotide-binding</keyword>
<name>A0A1H3H3X7_9EURY</name>
<dbReference type="AlphaFoldDB" id="A0A1H3H3X7"/>
<dbReference type="GO" id="GO:0005524">
    <property type="term" value="F:ATP binding"/>
    <property type="evidence" value="ECO:0007669"/>
    <property type="project" value="UniProtKB-KW"/>
</dbReference>
<evidence type="ECO:0000256" key="2">
    <source>
        <dbReference type="ARBA" id="ARBA00022840"/>
    </source>
</evidence>
<proteinExistence type="predicted"/>
<dbReference type="SUPFAM" id="SSF52540">
    <property type="entry name" value="P-loop containing nucleoside triphosphate hydrolases"/>
    <property type="match status" value="1"/>
</dbReference>
<dbReference type="GeneID" id="43838006"/>
<dbReference type="InterPro" id="IPR055549">
    <property type="entry name" value="DUF7125"/>
</dbReference>
<gene>
    <name evidence="3" type="ORF">SAMN05216564_103110</name>
</gene>